<dbReference type="Proteomes" id="UP000315295">
    <property type="component" value="Unassembled WGS sequence"/>
</dbReference>
<dbReference type="GO" id="GO:0004482">
    <property type="term" value="F:mRNA 5'-cap (guanine-N7-)-methyltransferase activity"/>
    <property type="evidence" value="ECO:0007669"/>
    <property type="project" value="InterPro"/>
</dbReference>
<dbReference type="Gene3D" id="3.40.50.150">
    <property type="entry name" value="Vaccinia Virus protein VP39"/>
    <property type="match status" value="1"/>
</dbReference>
<keyword evidence="2" id="KW-1185">Reference proteome</keyword>
<comment type="caution">
    <text evidence="1">The sequence shown here is derived from an EMBL/GenBank/DDBJ whole genome shotgun (WGS) entry which is preliminary data.</text>
</comment>
<dbReference type="PANTHER" id="PTHR12189">
    <property type="entry name" value="MRNA GUANINE-7- METHYLTRANSFERASE"/>
    <property type="match status" value="1"/>
</dbReference>
<name>A0A540KML4_MALBA</name>
<dbReference type="PANTHER" id="PTHR12189:SF3">
    <property type="entry name" value="MRNA (GUANINE-N(7))-METHYLTRANSFERASE"/>
    <property type="match status" value="1"/>
</dbReference>
<protein>
    <submittedName>
        <fullName evidence="1">Uncharacterized protein</fullName>
    </submittedName>
</protein>
<dbReference type="AlphaFoldDB" id="A0A540KML4"/>
<sequence length="84" mass="9460">MPSTHHRLYEFAKAALTRIFVHPYAMVYLRPRNINICILRGILKVCELYCGGGVDAEKWDDAQIGHYIGIELTMAVLAVGIGRE</sequence>
<accession>A0A540KML4</accession>
<organism evidence="1 2">
    <name type="scientific">Malus baccata</name>
    <name type="common">Siberian crab apple</name>
    <name type="synonym">Pyrus baccata</name>
    <dbReference type="NCBI Taxonomy" id="106549"/>
    <lineage>
        <taxon>Eukaryota</taxon>
        <taxon>Viridiplantae</taxon>
        <taxon>Streptophyta</taxon>
        <taxon>Embryophyta</taxon>
        <taxon>Tracheophyta</taxon>
        <taxon>Spermatophyta</taxon>
        <taxon>Magnoliopsida</taxon>
        <taxon>eudicotyledons</taxon>
        <taxon>Gunneridae</taxon>
        <taxon>Pentapetalae</taxon>
        <taxon>rosids</taxon>
        <taxon>fabids</taxon>
        <taxon>Rosales</taxon>
        <taxon>Rosaceae</taxon>
        <taxon>Amygdaloideae</taxon>
        <taxon>Maleae</taxon>
        <taxon>Malus</taxon>
    </lineage>
</organism>
<proteinExistence type="predicted"/>
<dbReference type="STRING" id="106549.A0A540KML4"/>
<gene>
    <name evidence="1" type="ORF">C1H46_039015</name>
</gene>
<dbReference type="InterPro" id="IPR029063">
    <property type="entry name" value="SAM-dependent_MTases_sf"/>
</dbReference>
<dbReference type="EMBL" id="VIEB01001098">
    <property type="protein sequence ID" value="TQD75448.1"/>
    <property type="molecule type" value="Genomic_DNA"/>
</dbReference>
<dbReference type="GO" id="GO:0005634">
    <property type="term" value="C:nucleus"/>
    <property type="evidence" value="ECO:0007669"/>
    <property type="project" value="TreeGrafter"/>
</dbReference>
<dbReference type="InterPro" id="IPR039753">
    <property type="entry name" value="RG7MT1"/>
</dbReference>
<reference evidence="1 2" key="1">
    <citation type="journal article" date="2019" name="G3 (Bethesda)">
        <title>Sequencing of a Wild Apple (Malus baccata) Genome Unravels the Differences Between Cultivated and Wild Apple Species Regarding Disease Resistance and Cold Tolerance.</title>
        <authorList>
            <person name="Chen X."/>
        </authorList>
    </citation>
    <scope>NUCLEOTIDE SEQUENCE [LARGE SCALE GENOMIC DNA]</scope>
    <source>
        <strain evidence="2">cv. Shandingzi</strain>
        <tissue evidence="1">Leaves</tissue>
    </source>
</reference>
<evidence type="ECO:0000313" key="1">
    <source>
        <dbReference type="EMBL" id="TQD75448.1"/>
    </source>
</evidence>
<evidence type="ECO:0000313" key="2">
    <source>
        <dbReference type="Proteomes" id="UP000315295"/>
    </source>
</evidence>